<evidence type="ECO:0000256" key="2">
    <source>
        <dbReference type="ARBA" id="ARBA00022771"/>
    </source>
</evidence>
<proteinExistence type="predicted"/>
<dbReference type="PROSITE" id="PS50016">
    <property type="entry name" value="ZF_PHD_2"/>
    <property type="match status" value="1"/>
</dbReference>
<evidence type="ECO:0000259" key="7">
    <source>
        <dbReference type="PROSITE" id="PS50081"/>
    </source>
</evidence>
<dbReference type="SMART" id="SM00249">
    <property type="entry name" value="PHD"/>
    <property type="match status" value="2"/>
</dbReference>
<name>A0A0G4ESQ7_VITBC</name>
<dbReference type="SUPFAM" id="SSF55729">
    <property type="entry name" value="Acyl-CoA N-acyltransferases (Nat)"/>
    <property type="match status" value="1"/>
</dbReference>
<dbReference type="AlphaFoldDB" id="A0A0G4ESQ7"/>
<dbReference type="PROSITE" id="PS51805">
    <property type="entry name" value="EPHD"/>
    <property type="match status" value="1"/>
</dbReference>
<dbReference type="GO" id="GO:0008270">
    <property type="term" value="F:zinc ion binding"/>
    <property type="evidence" value="ECO:0007669"/>
    <property type="project" value="UniProtKB-KW"/>
</dbReference>
<evidence type="ECO:0000259" key="8">
    <source>
        <dbReference type="PROSITE" id="PS51050"/>
    </source>
</evidence>
<dbReference type="VEuPathDB" id="CryptoDB:Vbra_13267"/>
<dbReference type="InterPro" id="IPR000182">
    <property type="entry name" value="GNAT_dom"/>
</dbReference>
<dbReference type="InParanoid" id="A0A0G4ESQ7"/>
<feature type="domain" description="N-acetyltransferase" evidence="9">
    <location>
        <begin position="133"/>
        <end position="291"/>
    </location>
</feature>
<feature type="compositionally biased region" description="Low complexity" evidence="5">
    <location>
        <begin position="937"/>
        <end position="947"/>
    </location>
</feature>
<feature type="compositionally biased region" description="Basic residues" evidence="5">
    <location>
        <begin position="834"/>
        <end position="845"/>
    </location>
</feature>
<feature type="domain" description="CW-type" evidence="8">
    <location>
        <begin position="736"/>
        <end position="793"/>
    </location>
</feature>
<feature type="compositionally biased region" description="Basic and acidic residues" evidence="5">
    <location>
        <begin position="647"/>
        <end position="659"/>
    </location>
</feature>
<dbReference type="InterPro" id="IPR013083">
    <property type="entry name" value="Znf_RING/FYVE/PHD"/>
</dbReference>
<feature type="compositionally biased region" description="Acidic residues" evidence="5">
    <location>
        <begin position="811"/>
        <end position="824"/>
    </location>
</feature>
<feature type="domain" description="Phorbol-ester/DAG-type" evidence="7">
    <location>
        <begin position="425"/>
        <end position="481"/>
    </location>
</feature>
<feature type="region of interest" description="Disordered" evidence="5">
    <location>
        <begin position="1094"/>
        <end position="1124"/>
    </location>
</feature>
<keyword evidence="2 4" id="KW-0863">Zinc-finger</keyword>
<dbReference type="PROSITE" id="PS50081">
    <property type="entry name" value="ZF_DAG_PE_2"/>
    <property type="match status" value="1"/>
</dbReference>
<keyword evidence="3" id="KW-0862">Zinc</keyword>
<dbReference type="PANTHER" id="PTHR13793:SF107">
    <property type="entry name" value="BROMODOMAIN-CONTAINING PROTEIN HOMOLOG"/>
    <property type="match status" value="1"/>
</dbReference>
<dbReference type="InterPro" id="IPR011011">
    <property type="entry name" value="Znf_FYVE_PHD"/>
</dbReference>
<organism evidence="11 12">
    <name type="scientific">Vitrella brassicaformis (strain CCMP3155)</name>
    <dbReference type="NCBI Taxonomy" id="1169540"/>
    <lineage>
        <taxon>Eukaryota</taxon>
        <taxon>Sar</taxon>
        <taxon>Alveolata</taxon>
        <taxon>Colpodellida</taxon>
        <taxon>Vitrellaceae</taxon>
        <taxon>Vitrella</taxon>
    </lineage>
</organism>
<dbReference type="PROSITE" id="PS51186">
    <property type="entry name" value="GNAT"/>
    <property type="match status" value="1"/>
</dbReference>
<evidence type="ECO:0008006" key="13">
    <source>
        <dbReference type="Google" id="ProtNLM"/>
    </source>
</evidence>
<dbReference type="Proteomes" id="UP000041254">
    <property type="component" value="Unassembled WGS sequence"/>
</dbReference>
<dbReference type="InterPro" id="IPR011124">
    <property type="entry name" value="Znf_CW"/>
</dbReference>
<dbReference type="InterPro" id="IPR050701">
    <property type="entry name" value="Histone_Mod_Regulator"/>
</dbReference>
<evidence type="ECO:0000313" key="11">
    <source>
        <dbReference type="EMBL" id="CEM01677.1"/>
    </source>
</evidence>
<dbReference type="Gene3D" id="3.30.40.100">
    <property type="match status" value="1"/>
</dbReference>
<evidence type="ECO:0000259" key="10">
    <source>
        <dbReference type="PROSITE" id="PS51805"/>
    </source>
</evidence>
<keyword evidence="1" id="KW-0479">Metal-binding</keyword>
<dbReference type="InterPro" id="IPR055141">
    <property type="entry name" value="TADA2A_B-like_dom"/>
</dbReference>
<evidence type="ECO:0000259" key="9">
    <source>
        <dbReference type="PROSITE" id="PS51186"/>
    </source>
</evidence>
<feature type="domain" description="PHD-type" evidence="10">
    <location>
        <begin position="513"/>
        <end position="621"/>
    </location>
</feature>
<evidence type="ECO:0000256" key="1">
    <source>
        <dbReference type="ARBA" id="ARBA00022723"/>
    </source>
</evidence>
<dbReference type="STRING" id="1169540.A0A0G4ESQ7"/>
<dbReference type="InterPro" id="IPR016181">
    <property type="entry name" value="Acyl_CoA_acyltransferase"/>
</dbReference>
<dbReference type="Pfam" id="PF13831">
    <property type="entry name" value="PHD_2"/>
    <property type="match status" value="1"/>
</dbReference>
<dbReference type="InterPro" id="IPR019787">
    <property type="entry name" value="Znf_PHD-finger"/>
</dbReference>
<evidence type="ECO:0000256" key="3">
    <source>
        <dbReference type="ARBA" id="ARBA00022833"/>
    </source>
</evidence>
<protein>
    <recommendedName>
        <fullName evidence="13">Histone acetyltransferase</fullName>
    </recommendedName>
</protein>
<dbReference type="Pfam" id="PF13832">
    <property type="entry name" value="zf-HC5HC2H_2"/>
    <property type="match status" value="1"/>
</dbReference>
<evidence type="ECO:0000259" key="6">
    <source>
        <dbReference type="PROSITE" id="PS50016"/>
    </source>
</evidence>
<dbReference type="Gene3D" id="3.40.630.30">
    <property type="match status" value="1"/>
</dbReference>
<dbReference type="InterPro" id="IPR002219">
    <property type="entry name" value="PKC_DAG/PE"/>
</dbReference>
<feature type="domain" description="PHD-type" evidence="6">
    <location>
        <begin position="440"/>
        <end position="499"/>
    </location>
</feature>
<sequence length="1124" mass="124990">MCLQAAISVDGNARRLLPRAEVALLIGDLSFSSLPQPPQDRMMAEQLAAEPYSQPPVAAPTHPTAANGSGAGQQQEQQHDESIDQFNGFTGIGPVQSDIGGNETPHRSVSQVDVVPGGEPEPEEGPQLDIAFTTIQNDATDESYRKLVALKTLYCSRMPELDAAFVFKIIMDRSYNSFCLIKGGQIMGGITYRTFLERGFVELALLAIGPEAQAQYQDCGSVLLAHLKENLKSLQMADDQRLECLVTFADNGALSFYERQGFSSHLRWPVENYSGLITHYEGATLMDCPISHEIDYIEQLLQAEQQEADDGIHDHKSTKKINIPQFRHELRQKTAGDAEVVLADLEFDDNDIPEAWELKYGIMNVYNQILQERVRLQSLPDPTEPTDDPSIARAKKMLHARWEDYSRRFKAMVHWSAVRRGFITGHSDVTRPVGVDTPGEGRCSVCFGPGYQWDRTNPLLTCSACGVSVHKHCYGISDRECLKSQQAGGQWLCQPCLWKQKQKSQGLPVPDGPLTCLACRRKGGALRKASNHEWVHVTCALWLMPEAVCQNLEKMEGWSFEHLAEWRHKEMCSHCRNRGGFVVKCAYVGCLTMVHPMCAWREGLFVRAFESNQYLYWEGKADKCFPQLKIEYFCNRHTPQPAGGPPRDTEQQRQFRESLNEEENENMIQERHEAGARRGSRPRIRTSSDDEDWSEAMHHEAPKRRRQRSRDDLGSDEDAEPRARILGARTKNARGGRKDHPWAHCDSCGKWRRLPGIESREFADLQMMHHWECAMNRWDPEKASCDAPESDPGGGGGAGSRKGGSRRERDEGDEDAFMDEDVLMLEEARERERKPPKHKKKKKRAASAEGYDGPPMDINTAQQMYPEAFIPLSNPKLRQNPNAIRHRICTACGQTASAQWRFWDNYLVCNKCWMRKRSARRRGLPDETVNAQIAAEAMKAAATSGSSKRSKSSKKRDEDDDLYHPNEDAGAPPPPPSYHHSPRTPAPPHHPDHHEYPQRQQQPYGSAAAADVPNGTGDMGLGISQHQQEHEAAMAMVAAAAAAGGVGGYAAVAGWSQEGVGAHGEAEGGAEGMGMEPSQDKGYSVVPAPGVMGGGGMAAASQPAFQHPHPLPLPPAHTHHDAVM</sequence>
<dbReference type="InterPro" id="IPR034732">
    <property type="entry name" value="EPHD"/>
</dbReference>
<dbReference type="OrthoDB" id="20839at2759"/>
<dbReference type="InterPro" id="IPR000679">
    <property type="entry name" value="Znf_GATA"/>
</dbReference>
<dbReference type="PROSITE" id="PS51050">
    <property type="entry name" value="ZF_CW"/>
    <property type="match status" value="1"/>
</dbReference>
<dbReference type="SMART" id="SM00401">
    <property type="entry name" value="ZnF_GATA"/>
    <property type="match status" value="1"/>
</dbReference>
<keyword evidence="12" id="KW-1185">Reference proteome</keyword>
<accession>A0A0G4ESQ7</accession>
<feature type="region of interest" description="Disordered" evidence="5">
    <location>
        <begin position="782"/>
        <end position="856"/>
    </location>
</feature>
<dbReference type="EMBL" id="CDMY01000307">
    <property type="protein sequence ID" value="CEM01677.1"/>
    <property type="molecule type" value="Genomic_DNA"/>
</dbReference>
<dbReference type="Gene3D" id="3.30.40.10">
    <property type="entry name" value="Zinc/RING finger domain, C3HC4 (zinc finger)"/>
    <property type="match status" value="2"/>
</dbReference>
<dbReference type="SUPFAM" id="SSF57903">
    <property type="entry name" value="FYVE/PHD zinc finger"/>
    <property type="match status" value="1"/>
</dbReference>
<feature type="region of interest" description="Disordered" evidence="5">
    <location>
        <begin position="636"/>
        <end position="742"/>
    </location>
</feature>
<dbReference type="PANTHER" id="PTHR13793">
    <property type="entry name" value="PHD FINGER PROTEINS"/>
    <property type="match status" value="1"/>
</dbReference>
<dbReference type="GO" id="GO:0006357">
    <property type="term" value="P:regulation of transcription by RNA polymerase II"/>
    <property type="evidence" value="ECO:0007669"/>
    <property type="project" value="TreeGrafter"/>
</dbReference>
<dbReference type="CDD" id="cd15571">
    <property type="entry name" value="ePHD"/>
    <property type="match status" value="1"/>
</dbReference>
<feature type="region of interest" description="Disordered" evidence="5">
    <location>
        <begin position="937"/>
        <end position="1022"/>
    </location>
</feature>
<evidence type="ECO:0000313" key="12">
    <source>
        <dbReference type="Proteomes" id="UP000041254"/>
    </source>
</evidence>
<dbReference type="Pfam" id="PF07496">
    <property type="entry name" value="zf-CW"/>
    <property type="match status" value="1"/>
</dbReference>
<dbReference type="GO" id="GO:0043565">
    <property type="term" value="F:sequence-specific DNA binding"/>
    <property type="evidence" value="ECO:0007669"/>
    <property type="project" value="InterPro"/>
</dbReference>
<reference evidence="11 12" key="1">
    <citation type="submission" date="2014-11" db="EMBL/GenBank/DDBJ databases">
        <authorList>
            <person name="Zhu J."/>
            <person name="Qi W."/>
            <person name="Song R."/>
        </authorList>
    </citation>
    <scope>NUCLEOTIDE SEQUENCE [LARGE SCALE GENOMIC DNA]</scope>
</reference>
<evidence type="ECO:0000256" key="5">
    <source>
        <dbReference type="SAM" id="MobiDB-lite"/>
    </source>
</evidence>
<dbReference type="Pfam" id="PF22941">
    <property type="entry name" value="TADA2A-like_3rd"/>
    <property type="match status" value="1"/>
</dbReference>
<dbReference type="GO" id="GO:0016747">
    <property type="term" value="F:acyltransferase activity, transferring groups other than amino-acyl groups"/>
    <property type="evidence" value="ECO:0007669"/>
    <property type="project" value="InterPro"/>
</dbReference>
<dbReference type="InterPro" id="IPR001965">
    <property type="entry name" value="Znf_PHD"/>
</dbReference>
<feature type="region of interest" description="Disordered" evidence="5">
    <location>
        <begin position="94"/>
        <end position="126"/>
    </location>
</feature>
<feature type="compositionally biased region" description="Gly residues" evidence="5">
    <location>
        <begin position="792"/>
        <end position="802"/>
    </location>
</feature>
<feature type="region of interest" description="Disordered" evidence="5">
    <location>
        <begin position="53"/>
        <end position="80"/>
    </location>
</feature>
<gene>
    <name evidence="11" type="ORF">Vbra_13267</name>
</gene>
<evidence type="ECO:0000256" key="4">
    <source>
        <dbReference type="PROSITE-ProRule" id="PRU00146"/>
    </source>
</evidence>